<dbReference type="EMBL" id="DRBW01000073">
    <property type="protein sequence ID" value="HDM89948.1"/>
    <property type="molecule type" value="Genomic_DNA"/>
</dbReference>
<feature type="domain" description="SHS2" evidence="2">
    <location>
        <begin position="19"/>
        <end position="184"/>
    </location>
</feature>
<dbReference type="InterPro" id="IPR050696">
    <property type="entry name" value="FtsA/MreB"/>
</dbReference>
<dbReference type="InterPro" id="IPR003494">
    <property type="entry name" value="SHS2_FtsA"/>
</dbReference>
<dbReference type="Pfam" id="PF05137">
    <property type="entry name" value="PilN"/>
    <property type="match status" value="1"/>
</dbReference>
<dbReference type="Pfam" id="PF11104">
    <property type="entry name" value="PilM_2"/>
    <property type="match status" value="1"/>
</dbReference>
<dbReference type="InterPro" id="IPR007813">
    <property type="entry name" value="PilN"/>
</dbReference>
<feature type="transmembrane region" description="Helical" evidence="1">
    <location>
        <begin position="387"/>
        <end position="408"/>
    </location>
</feature>
<accession>A0A7C1BFM0</accession>
<name>A0A7C1BFM0_UNCW3</name>
<sequence length="555" mass="62317">MALNLFKKGKGGPGKGKTFLGLDIGSRFLKLVEVKRESRGYRLLCYGVEELPPEAIVGKEIMDRQVVIDKLNELRERCAPTTNRAVINIAGRGVIVKKITMPLVSDKEIHESVQWQLRENIPFDLSDVSWDYKVLRKDEVTEEMEILLVAAKNDAVYNLLDIVRSSGFKPLVIDLDPMALLNLLASIDYINDEERYAVINVGYESTGVLLISGGTYSANREIPIASKVYIEALMRFMDLPSEKASSVLLGEEGNDFDPEDVKRIAESIHEKMAEHLERLFPVFRPASENGNNLDRIYLAGGGAKIVNLREFLSKRYNKPVEIVDPLSRFRLGEGVISEEDQTRLSPLFATALGLALRKAGKPRIAINLLPFEERELEKPPFMTVPEAILTAIPPILVAAFVVGTSVRVSSQTKKLKARLVEVKAEQEIYRKKVGELKVVEARRNEIRRRIQLLGQLAEGRYVPVKVLDELNRILPDGVWLTQLAVEEEMMSGAQRLRIKGAALSFFDLTDLLDILAKSRAFGNVELIQSSKEEKEGQSVISFELVVVTNPELKRR</sequence>
<keyword evidence="1" id="KW-0812">Transmembrane</keyword>
<protein>
    <submittedName>
        <fullName evidence="3">Type IV pilus assembly protein PilM</fullName>
    </submittedName>
</protein>
<reference evidence="3" key="1">
    <citation type="journal article" date="2020" name="mSystems">
        <title>Genome- and Community-Level Interaction Insights into Carbon Utilization and Element Cycling Functions of Hydrothermarchaeota in Hydrothermal Sediment.</title>
        <authorList>
            <person name="Zhou Z."/>
            <person name="Liu Y."/>
            <person name="Xu W."/>
            <person name="Pan J."/>
            <person name="Luo Z.H."/>
            <person name="Li M."/>
        </authorList>
    </citation>
    <scope>NUCLEOTIDE SEQUENCE [LARGE SCALE GENOMIC DNA]</scope>
    <source>
        <strain evidence="3">HyVt-237</strain>
    </source>
</reference>
<gene>
    <name evidence="3" type="primary">pilM</name>
    <name evidence="3" type="ORF">ENG67_01930</name>
</gene>
<dbReference type="Gene3D" id="3.30.420.40">
    <property type="match status" value="2"/>
</dbReference>
<dbReference type="Gene3D" id="3.30.1490.300">
    <property type="match status" value="1"/>
</dbReference>
<dbReference type="SUPFAM" id="SSF53067">
    <property type="entry name" value="Actin-like ATPase domain"/>
    <property type="match status" value="2"/>
</dbReference>
<dbReference type="PANTHER" id="PTHR32432:SF3">
    <property type="entry name" value="ETHANOLAMINE UTILIZATION PROTEIN EUTJ"/>
    <property type="match status" value="1"/>
</dbReference>
<dbReference type="PANTHER" id="PTHR32432">
    <property type="entry name" value="CELL DIVISION PROTEIN FTSA-RELATED"/>
    <property type="match status" value="1"/>
</dbReference>
<evidence type="ECO:0000259" key="2">
    <source>
        <dbReference type="SMART" id="SM00842"/>
    </source>
</evidence>
<dbReference type="InterPro" id="IPR043129">
    <property type="entry name" value="ATPase_NBD"/>
</dbReference>
<comment type="caution">
    <text evidence="3">The sequence shown here is derived from an EMBL/GenBank/DDBJ whole genome shotgun (WGS) entry which is preliminary data.</text>
</comment>
<dbReference type="GO" id="GO:0051301">
    <property type="term" value="P:cell division"/>
    <property type="evidence" value="ECO:0007669"/>
    <property type="project" value="InterPro"/>
</dbReference>
<organism evidence="3">
    <name type="scientific">candidate division WOR-3 bacterium</name>
    <dbReference type="NCBI Taxonomy" id="2052148"/>
    <lineage>
        <taxon>Bacteria</taxon>
        <taxon>Bacteria division WOR-3</taxon>
    </lineage>
</organism>
<evidence type="ECO:0000256" key="1">
    <source>
        <dbReference type="SAM" id="Phobius"/>
    </source>
</evidence>
<dbReference type="SMART" id="SM00842">
    <property type="entry name" value="FtsA"/>
    <property type="match status" value="1"/>
</dbReference>
<evidence type="ECO:0000313" key="3">
    <source>
        <dbReference type="EMBL" id="HDM89948.1"/>
    </source>
</evidence>
<dbReference type="AlphaFoldDB" id="A0A7C1BFM0"/>
<dbReference type="CDD" id="cd24049">
    <property type="entry name" value="ASKHA_NBD_PilM"/>
    <property type="match status" value="1"/>
</dbReference>
<keyword evidence="1" id="KW-0472">Membrane</keyword>
<proteinExistence type="predicted"/>
<dbReference type="InterPro" id="IPR005883">
    <property type="entry name" value="PilM"/>
</dbReference>
<dbReference type="Proteomes" id="UP000885931">
    <property type="component" value="Unassembled WGS sequence"/>
</dbReference>
<dbReference type="NCBIfam" id="TIGR01175">
    <property type="entry name" value="pilM"/>
    <property type="match status" value="1"/>
</dbReference>
<keyword evidence="1" id="KW-1133">Transmembrane helix</keyword>